<evidence type="ECO:0000256" key="8">
    <source>
        <dbReference type="ARBA" id="ARBA00022898"/>
    </source>
</evidence>
<evidence type="ECO:0000256" key="9">
    <source>
        <dbReference type="ARBA" id="ARBA00023239"/>
    </source>
</evidence>
<keyword evidence="8" id="KW-0663">Pyridoxal phosphate</keyword>
<dbReference type="OMA" id="DGWVNIH"/>
<dbReference type="Gene3D" id="3.40.50.1100">
    <property type="match status" value="2"/>
</dbReference>
<dbReference type="PANTHER" id="PTHR48078:SF2">
    <property type="entry name" value="CATABOLIC L-SERINE_THREONINE DEHYDRATASE"/>
    <property type="match status" value="1"/>
</dbReference>
<keyword evidence="6" id="KW-0312">Gluconeogenesis</keyword>
<dbReference type="EMBL" id="CP076750">
    <property type="protein sequence ID" value="QWW22940.1"/>
    <property type="molecule type" value="Genomic_DNA"/>
</dbReference>
<dbReference type="GO" id="GO:0003941">
    <property type="term" value="F:L-serine ammonia-lyase activity"/>
    <property type="evidence" value="ECO:0007669"/>
    <property type="project" value="UniProtKB-EC"/>
</dbReference>
<proteinExistence type="inferred from homology"/>
<dbReference type="PANTHER" id="PTHR48078">
    <property type="entry name" value="THREONINE DEHYDRATASE, MITOCHONDRIAL-RELATED"/>
    <property type="match status" value="1"/>
</dbReference>
<dbReference type="InterPro" id="IPR050147">
    <property type="entry name" value="Ser/Thr_Dehydratase"/>
</dbReference>
<dbReference type="SUPFAM" id="SSF53686">
    <property type="entry name" value="Tryptophan synthase beta subunit-like PLP-dependent enzymes"/>
    <property type="match status" value="1"/>
</dbReference>
<dbReference type="STRING" id="498019.A0A2H1A6U7"/>
<dbReference type="EC" id="4.3.1.17" evidence="5"/>
<protein>
    <recommendedName>
        <fullName evidence="5">L-serine ammonia-lyase</fullName>
        <ecNumber evidence="5">4.3.1.17</ecNumber>
    </recommendedName>
</protein>
<dbReference type="EMBL" id="PEKT02000001">
    <property type="protein sequence ID" value="PIS58596.1"/>
    <property type="molecule type" value="Genomic_DNA"/>
</dbReference>
<dbReference type="InterPro" id="IPR001926">
    <property type="entry name" value="TrpB-like_PALP"/>
</dbReference>
<dbReference type="Proteomes" id="UP000825438">
    <property type="component" value="Chromosome II"/>
</dbReference>
<organism evidence="12">
    <name type="scientific">Candidozyma auris</name>
    <name type="common">Yeast</name>
    <name type="synonym">Candida auris</name>
    <dbReference type="NCBI Taxonomy" id="498019"/>
    <lineage>
        <taxon>Eukaryota</taxon>
        <taxon>Fungi</taxon>
        <taxon>Dikarya</taxon>
        <taxon>Ascomycota</taxon>
        <taxon>Saccharomycotina</taxon>
        <taxon>Pichiomycetes</taxon>
        <taxon>Metschnikowiaceae</taxon>
        <taxon>Candidozyma</taxon>
    </lineage>
</organism>
<gene>
    <name evidence="12" type="ORF">B9J08_000042</name>
    <name evidence="13" type="ORF">CA7LBN_001741</name>
</gene>
<dbReference type="GO" id="GO:0030170">
    <property type="term" value="F:pyridoxal phosphate binding"/>
    <property type="evidence" value="ECO:0007669"/>
    <property type="project" value="InterPro"/>
</dbReference>
<accession>A0A2H1A6U7</accession>
<evidence type="ECO:0000259" key="11">
    <source>
        <dbReference type="Pfam" id="PF00291"/>
    </source>
</evidence>
<dbReference type="InterPro" id="IPR036052">
    <property type="entry name" value="TrpB-like_PALP_sf"/>
</dbReference>
<dbReference type="VEuPathDB" id="FungiDB:CJJ07_002916"/>
<evidence type="ECO:0000256" key="1">
    <source>
        <dbReference type="ARBA" id="ARBA00001933"/>
    </source>
</evidence>
<dbReference type="VEuPathDB" id="FungiDB:CJI96_0001479"/>
<evidence type="ECO:0000256" key="6">
    <source>
        <dbReference type="ARBA" id="ARBA00022432"/>
    </source>
</evidence>
<keyword evidence="9" id="KW-0456">Lyase</keyword>
<reference evidence="12" key="1">
    <citation type="journal article" date="2017" name="Clin. Infect. Dis.">
        <title>Simultaneous emergence of multidrug-resistant Candida auris on 3 continents confirmed by whole-genome sequencing and epidemiological analyses.</title>
        <authorList>
            <person name="Lockhart S.R."/>
            <person name="Etienne K.A."/>
            <person name="Vallabhaneni S."/>
            <person name="Farooqi J."/>
            <person name="Chowdhary A."/>
            <person name="Govender N.P."/>
            <person name="Colombo A.L."/>
            <person name="Calvo B."/>
            <person name="Cuomo C.A."/>
            <person name="Desjardins C.A."/>
            <person name="Berkow E.L."/>
            <person name="Castanheira M."/>
            <person name="Magobo R.E."/>
            <person name="Jabeen K."/>
            <person name="Asghar R.J."/>
            <person name="Meis J.F."/>
            <person name="Jackson B."/>
            <person name="Chiller T."/>
            <person name="Litvintseva A.P."/>
        </authorList>
    </citation>
    <scope>NUCLEOTIDE SEQUENCE [LARGE SCALE GENOMIC DNA]</scope>
    <source>
        <strain evidence="12">B8441</strain>
    </source>
</reference>
<evidence type="ECO:0000256" key="7">
    <source>
        <dbReference type="ARBA" id="ARBA00022490"/>
    </source>
</evidence>
<evidence type="ECO:0000256" key="3">
    <source>
        <dbReference type="ARBA" id="ARBA00004742"/>
    </source>
</evidence>
<dbReference type="Pfam" id="PF00291">
    <property type="entry name" value="PALP"/>
    <property type="match status" value="1"/>
</dbReference>
<dbReference type="VEuPathDB" id="FungiDB:B9J08_000042"/>
<sequence>METEQPSGSFKLRGISKLIEQSVDKAKRKGKKAHVFSSSGGNAGLASAYASRHHQVPCTVVLPITSKQVAIDKLKSYDAEVIIHGAHWGEADEYLKKTVISKAAAEIEAVYCHPFENEMLWDGHGDLVDEIYEQLTEQQVDPARVKGIVLSVGGGGLYNGVVTGLRRNQDLKNVPIMAMETIQTNSFSEAVKANKVVTLHKIETIVTSLAAPAISTTTLEYSKVHPTFVEQVDDLEAVKGSLDYYDRLGALIEPACGATIVTATSRQDLLGKFGDLNKDDIIIFIVCGGSGVSEADIDKYRALVLAANENESHA</sequence>
<evidence type="ECO:0000313" key="12">
    <source>
        <dbReference type="EMBL" id="PIS58596.1"/>
    </source>
</evidence>
<evidence type="ECO:0000256" key="5">
    <source>
        <dbReference type="ARBA" id="ARBA00012093"/>
    </source>
</evidence>
<dbReference type="GO" id="GO:0009097">
    <property type="term" value="P:isoleucine biosynthetic process"/>
    <property type="evidence" value="ECO:0007669"/>
    <property type="project" value="TreeGrafter"/>
</dbReference>
<keyword evidence="7" id="KW-0963">Cytoplasm</keyword>
<comment type="catalytic activity">
    <reaction evidence="10">
        <text>L-serine = pyruvate + NH4(+)</text>
        <dbReference type="Rhea" id="RHEA:19169"/>
        <dbReference type="ChEBI" id="CHEBI:15361"/>
        <dbReference type="ChEBI" id="CHEBI:28938"/>
        <dbReference type="ChEBI" id="CHEBI:33384"/>
        <dbReference type="EC" id="4.3.1.17"/>
    </reaction>
</comment>
<dbReference type="VEuPathDB" id="FungiDB:CJJ09_002006"/>
<dbReference type="GO" id="GO:0004794">
    <property type="term" value="F:threonine deaminase activity"/>
    <property type="evidence" value="ECO:0007669"/>
    <property type="project" value="EnsemblFungi"/>
</dbReference>
<dbReference type="VEuPathDB" id="FungiDB:CJI97_000048"/>
<dbReference type="GO" id="GO:0042645">
    <property type="term" value="C:mitochondrial nucleoid"/>
    <property type="evidence" value="ECO:0007669"/>
    <property type="project" value="EnsemblFungi"/>
</dbReference>
<dbReference type="GO" id="GO:0006567">
    <property type="term" value="P:L-threonine catabolic process"/>
    <property type="evidence" value="ECO:0007669"/>
    <property type="project" value="EnsemblFungi"/>
</dbReference>
<dbReference type="GO" id="GO:0006565">
    <property type="term" value="P:L-serine catabolic process"/>
    <property type="evidence" value="ECO:0007669"/>
    <property type="project" value="EnsemblFungi"/>
</dbReference>
<comment type="similarity">
    <text evidence="4">Belongs to the serine/threonine dehydratase family.</text>
</comment>
<dbReference type="FunFam" id="3.40.50.1100:FF:000040">
    <property type="entry name" value="L-serine dehydratase, putative"/>
    <property type="match status" value="1"/>
</dbReference>
<reference evidence="12" key="2">
    <citation type="submission" date="2017-11" db="EMBL/GenBank/DDBJ databases">
        <title>Candida auris genome assembly and annotation.</title>
        <authorList>
            <person name="Munoz J.F."/>
            <person name="Gade L.G."/>
            <person name="Chow N.A."/>
            <person name="Litvintseva A.P."/>
            <person name="Loparev V.N."/>
            <person name="Cuomo C.A."/>
        </authorList>
    </citation>
    <scope>NUCLEOTIDE SEQUENCE</scope>
    <source>
        <strain evidence="12">B8441</strain>
    </source>
</reference>
<dbReference type="InterPro" id="IPR000634">
    <property type="entry name" value="Ser/Thr_deHydtase_PyrdxlP-BS"/>
</dbReference>
<dbReference type="PROSITE" id="PS00165">
    <property type="entry name" value="DEHYDRATASE_SER_THR"/>
    <property type="match status" value="1"/>
</dbReference>
<dbReference type="GO" id="GO:0006094">
    <property type="term" value="P:gluconeogenesis"/>
    <property type="evidence" value="ECO:0007669"/>
    <property type="project" value="UniProtKB-KW"/>
</dbReference>
<name>A0A2H1A6U7_CANAR</name>
<comment type="cofactor">
    <cofactor evidence="1">
        <name>pyridoxal 5'-phosphate</name>
        <dbReference type="ChEBI" id="CHEBI:597326"/>
    </cofactor>
</comment>
<comment type="pathway">
    <text evidence="3">Carbohydrate biosynthesis; gluconeogenesis.</text>
</comment>
<evidence type="ECO:0000313" key="13">
    <source>
        <dbReference type="EMBL" id="QWW22940.1"/>
    </source>
</evidence>
<feature type="domain" description="Tryptophan synthase beta chain-like PALP" evidence="11">
    <location>
        <begin position="1"/>
        <end position="288"/>
    </location>
</feature>
<dbReference type="AlphaFoldDB" id="A0A2H1A6U7"/>
<evidence type="ECO:0000256" key="4">
    <source>
        <dbReference type="ARBA" id="ARBA00010869"/>
    </source>
</evidence>
<dbReference type="VEuPathDB" id="FungiDB:QG37_05750"/>
<evidence type="ECO:0000256" key="10">
    <source>
        <dbReference type="ARBA" id="ARBA00049406"/>
    </source>
</evidence>
<comment type="subcellular location">
    <subcellularLocation>
        <location evidence="2">Cytoplasm</location>
    </subcellularLocation>
</comment>
<evidence type="ECO:0000256" key="2">
    <source>
        <dbReference type="ARBA" id="ARBA00004496"/>
    </source>
</evidence>
<reference evidence="13" key="3">
    <citation type="submission" date="2021-06" db="EMBL/GenBank/DDBJ databases">
        <title>Candida auris outbreak in lebanese hospital.</title>
        <authorList>
            <person name="Finianos M."/>
        </authorList>
    </citation>
    <scope>NUCLEOTIDE SEQUENCE</scope>
    <source>
        <strain evidence="13">CA7LBN</strain>
    </source>
</reference>